<dbReference type="Gramene" id="ORUFI10G07760.1">
    <property type="protein sequence ID" value="ORUFI10G07760.1"/>
    <property type="gene ID" value="ORUFI10G07760"/>
</dbReference>
<dbReference type="AlphaFoldDB" id="A0A0E0QY42"/>
<dbReference type="InterPro" id="IPR038765">
    <property type="entry name" value="Papain-like_cys_pep_sf"/>
</dbReference>
<keyword evidence="2" id="KW-1185">Reference proteome</keyword>
<accession>A0A0E0QY42</accession>
<reference evidence="2" key="1">
    <citation type="submission" date="2013-06" db="EMBL/GenBank/DDBJ databases">
        <authorList>
            <person name="Zhao Q."/>
        </authorList>
    </citation>
    <scope>NUCLEOTIDE SEQUENCE</scope>
    <source>
        <strain evidence="2">cv. W1943</strain>
    </source>
</reference>
<dbReference type="HOGENOM" id="CLU_2041861_0_0_1"/>
<dbReference type="STRING" id="4529.A0A0E0QY42"/>
<evidence type="ECO:0000313" key="2">
    <source>
        <dbReference type="Proteomes" id="UP000008022"/>
    </source>
</evidence>
<organism evidence="1 2">
    <name type="scientific">Oryza rufipogon</name>
    <name type="common">Brownbeard rice</name>
    <name type="synonym">Asian wild rice</name>
    <dbReference type="NCBI Taxonomy" id="4529"/>
    <lineage>
        <taxon>Eukaryota</taxon>
        <taxon>Viridiplantae</taxon>
        <taxon>Streptophyta</taxon>
        <taxon>Embryophyta</taxon>
        <taxon>Tracheophyta</taxon>
        <taxon>Spermatophyta</taxon>
        <taxon>Magnoliopsida</taxon>
        <taxon>Liliopsida</taxon>
        <taxon>Poales</taxon>
        <taxon>Poaceae</taxon>
        <taxon>BOP clade</taxon>
        <taxon>Oryzoideae</taxon>
        <taxon>Oryzeae</taxon>
        <taxon>Oryzinae</taxon>
        <taxon>Oryza</taxon>
    </lineage>
</organism>
<dbReference type="EnsemblPlants" id="ORUFI10G07760.1">
    <property type="protein sequence ID" value="ORUFI10G07760.1"/>
    <property type="gene ID" value="ORUFI10G07760"/>
</dbReference>
<reference evidence="1" key="2">
    <citation type="submission" date="2015-06" db="UniProtKB">
        <authorList>
            <consortium name="EnsemblPlants"/>
        </authorList>
    </citation>
    <scope>IDENTIFICATION</scope>
</reference>
<sequence length="121" mass="14129">MVCLNNIEAKFSEIHDYVLRCMLFHQHKEYIMFPYNQGGNHTYHPPSNLMQESCNSYVRQGGKHKTGRDSLGLIEKFKCPQQPETGNTCAFYVFHHMNMLTLTLQVVNSDLEERSWNMEGI</sequence>
<evidence type="ECO:0000313" key="1">
    <source>
        <dbReference type="EnsemblPlants" id="ORUFI10G07760.1"/>
    </source>
</evidence>
<dbReference type="Proteomes" id="UP000008022">
    <property type="component" value="Unassembled WGS sequence"/>
</dbReference>
<name>A0A0E0QY42_ORYRU</name>
<proteinExistence type="predicted"/>
<dbReference type="SUPFAM" id="SSF54001">
    <property type="entry name" value="Cysteine proteinases"/>
    <property type="match status" value="1"/>
</dbReference>
<protein>
    <submittedName>
        <fullName evidence="1">Uncharacterized protein</fullName>
    </submittedName>
</protein>